<dbReference type="InParanoid" id="A0A0D2X2R7"/>
<dbReference type="InterPro" id="IPR001680">
    <property type="entry name" value="WD40_rpt"/>
</dbReference>
<dbReference type="SUPFAM" id="SSF50978">
    <property type="entry name" value="WD40 repeat-like"/>
    <property type="match status" value="1"/>
</dbReference>
<feature type="compositionally biased region" description="Polar residues" evidence="2">
    <location>
        <begin position="893"/>
        <end position="903"/>
    </location>
</feature>
<evidence type="ECO:0000256" key="2">
    <source>
        <dbReference type="SAM" id="MobiDB-lite"/>
    </source>
</evidence>
<gene>
    <name evidence="3" type="ORF">CAOG_003891</name>
</gene>
<feature type="compositionally biased region" description="Low complexity" evidence="2">
    <location>
        <begin position="918"/>
        <end position="942"/>
    </location>
</feature>
<keyword evidence="4" id="KW-1185">Reference proteome</keyword>
<feature type="repeat" description="WD" evidence="1">
    <location>
        <begin position="701"/>
        <end position="723"/>
    </location>
</feature>
<protein>
    <submittedName>
        <fullName evidence="3">Uncharacterized protein</fullName>
    </submittedName>
</protein>
<name>A0A0D2X2R7_CAPO3</name>
<dbReference type="OMA" id="YACEAIS"/>
<feature type="region of interest" description="Disordered" evidence="2">
    <location>
        <begin position="528"/>
        <end position="554"/>
    </location>
</feature>
<dbReference type="Pfam" id="PF00400">
    <property type="entry name" value="WD40"/>
    <property type="match status" value="3"/>
</dbReference>
<dbReference type="InterPro" id="IPR016024">
    <property type="entry name" value="ARM-type_fold"/>
</dbReference>
<dbReference type="SUPFAM" id="SSF50969">
    <property type="entry name" value="YVTN repeat-like/Quinoprotein amine dehydrogenase"/>
    <property type="match status" value="1"/>
</dbReference>
<feature type="compositionally biased region" description="Low complexity" evidence="2">
    <location>
        <begin position="833"/>
        <end position="871"/>
    </location>
</feature>
<feature type="region of interest" description="Disordered" evidence="2">
    <location>
        <begin position="833"/>
        <end position="942"/>
    </location>
</feature>
<dbReference type="InterPro" id="IPR015943">
    <property type="entry name" value="WD40/YVTN_repeat-like_dom_sf"/>
</dbReference>
<evidence type="ECO:0000256" key="1">
    <source>
        <dbReference type="PROSITE-ProRule" id="PRU00221"/>
    </source>
</evidence>
<dbReference type="eggNOG" id="KOG4155">
    <property type="taxonomic scope" value="Eukaryota"/>
</dbReference>
<dbReference type="GO" id="GO:0005737">
    <property type="term" value="C:cytoplasm"/>
    <property type="evidence" value="ECO:0007669"/>
    <property type="project" value="TreeGrafter"/>
</dbReference>
<feature type="compositionally biased region" description="Polar residues" evidence="2">
    <location>
        <begin position="1368"/>
        <end position="1379"/>
    </location>
</feature>
<evidence type="ECO:0000313" key="3">
    <source>
        <dbReference type="EMBL" id="KJE93029.1"/>
    </source>
</evidence>
<feature type="region of interest" description="Disordered" evidence="2">
    <location>
        <begin position="994"/>
        <end position="1022"/>
    </location>
</feature>
<accession>A0A0D2X2R7</accession>
<feature type="region of interest" description="Disordered" evidence="2">
    <location>
        <begin position="1365"/>
        <end position="1387"/>
    </location>
</feature>
<keyword evidence="1" id="KW-0853">WD repeat</keyword>
<dbReference type="InterPro" id="IPR036322">
    <property type="entry name" value="WD40_repeat_dom_sf"/>
</dbReference>
<dbReference type="RefSeq" id="XP_004363619.1">
    <property type="nucleotide sequence ID" value="XM_004363562.1"/>
</dbReference>
<feature type="repeat" description="WD" evidence="1">
    <location>
        <begin position="772"/>
        <end position="813"/>
    </location>
</feature>
<proteinExistence type="predicted"/>
<dbReference type="Proteomes" id="UP000008743">
    <property type="component" value="Unassembled WGS sequence"/>
</dbReference>
<feature type="repeat" description="WD" evidence="1">
    <location>
        <begin position="1519"/>
        <end position="1556"/>
    </location>
</feature>
<dbReference type="PANTHER" id="PTHR44099">
    <property type="entry name" value="RABCONNECTIN-3B, ISOFORM A"/>
    <property type="match status" value="1"/>
</dbReference>
<sequence length="1621" mass="173021">MSAAGGTSAPSASSSSAFVAAPSSTAAASASSSLSASSSSASSSLSSSSGLASAVSASQQLVIPIALWNQSAPSHCVTSLLVTEDQTTLVTGAKSGQLCFWSLHLPSPSAANSEQAAKRAPTSLAPRFLAFTHVAAVNALVECIYYVDAAPTHVILSASADGVMAISDRSNGRCLQSAQCLPESPTQLEIIAQGTKVVCCGRFTDILIIDIATLSVTHVIHSVSKPGWISTLCVWDCFSSAGVPGQGLLTVSIDGTFQLWGLEFVTRTGVKPPDSPLSILSLEGCTRATAICVNPFNNSSILIVCNNEWILLPSNDFRPLCRMRCPLRLGWAGGSFFDAETILAWTHDGIGYLYRLPSLPDLPPLSLSSQSQFGFDKAPANAIPHQPTSNPLPPPLLREQSSGSFNPASYHLRLLGAAGQLPGQRAESQKAVLCNEEPALLCVFQKAMPPPEEQQPGWAADVPQTLLHGTYPVMQYQRRLAMDDTQPNSAAMFTIDMLVRADGLGQVHVWNVGNFLDAVSPSSSLAAATESGSTGLQSASPVHTQSPSAPSPISKRLSLISASNPAAAAAASSVLPRGSLQATGRKLSLSRTSSEWSSNILLPFINCSLAGVWEALGWQSNSHHGVDEAITATMMVDDTHVVRGFANGHIVISHIIGMCRSWTGLPPRADDHIVCRAHTDRITCLLYPEAVSDAPRQRTVFVSGSADFTVRVWSVTSGTLLKTFASHGGEIIRLIQPPRDSRAFMQSFVCSVAQDHSVCVYSLSDLRYRHQLGGHIFPITTVQWSVDDDYVVVGCTDGTVYVWQLSTNHLDRVATGQVALDILESCSMHSIPIHSSGSQHHPPSSSLPSSTPHLQLQPSHQQQLLQQQAQTHHSKHQPPQLPHLPPVDLNDLPDSTGSGQNSPRRSRGFPRLPLTKRGSQASSGSSSPVLGNSGSAGSLPGAASMLREGQTLEHQSVSYNVPHAHIHAPVAAMPLGAASIIPNTIPAVVIGSATPASSSPATTGSANNVPGTATAASASAETGQPLILQSPSRLRGKRAMDLFSLPVTEEEPRLPVLVVNVKRLIASLFQTFTTTSRFAEQDWWANLPTAIANVLLSHLIPWNCLPNLDATCTSKLGLHKPTHQLCLGVVGDDGRISLMLPDANNGSMRWQSSAHLSALCSMSVITLANTFMTLGSEVRRDGWSHLITVTCALLPDLLPNFVEPSLTLLARFWMDVQTDLQQAARTLVSQGLTRIGEKQRTILAARWDKVIESMRDPHHPVRVLHVLLLGVLGSEFSGLEMRIADNVARSLLRLLFDDSADLVARQRNQMIAAELLAVGFNLWSQTRIDVQTLLRRLLSLSAEVYLQTHASPAAAASNLSLSAHLRDSGNSSASPTKPQTAPGAKPKMHNSARHALLLIASTSPDAFVRALSNEVMGAANAGEEREHALRLIHLLVNKKAMVVVPYLARLVEIVVQCLDPSMPTVRQRCMAEATSILHDMVKSFRHIALHTASQRLAVGAPDGPIIVYDLRTASKWHALEGHAAVSTAIAFSPDGKYLASYSFDDRAVKVWQASTGFFGALSHSSTPSRTFPVARPVGMDVVSSEAFLDSVRLAWVQAPPGAGSKRKLELVRGGEEMSFVF</sequence>
<dbReference type="Gene3D" id="2.130.10.10">
    <property type="entry name" value="YVTN repeat-like/Quinoprotein amine dehydrogenase"/>
    <property type="match status" value="3"/>
</dbReference>
<dbReference type="SUPFAM" id="SSF48371">
    <property type="entry name" value="ARM repeat"/>
    <property type="match status" value="1"/>
</dbReference>
<dbReference type="PhylomeDB" id="A0A0D2X2R7"/>
<dbReference type="OrthoDB" id="10268105at2759"/>
<evidence type="ECO:0000313" key="4">
    <source>
        <dbReference type="Proteomes" id="UP000008743"/>
    </source>
</evidence>
<feature type="compositionally biased region" description="Low complexity" evidence="2">
    <location>
        <begin position="994"/>
        <end position="1020"/>
    </location>
</feature>
<dbReference type="PROSITE" id="PS50082">
    <property type="entry name" value="WD_REPEATS_2"/>
    <property type="match status" value="3"/>
</dbReference>
<organism evidence="3 4">
    <name type="scientific">Capsaspora owczarzaki (strain ATCC 30864)</name>
    <dbReference type="NCBI Taxonomy" id="595528"/>
    <lineage>
        <taxon>Eukaryota</taxon>
        <taxon>Filasterea</taxon>
        <taxon>Capsaspora</taxon>
    </lineage>
</organism>
<feature type="region of interest" description="Disordered" evidence="2">
    <location>
        <begin position="378"/>
        <end position="400"/>
    </location>
</feature>
<dbReference type="SMART" id="SM00320">
    <property type="entry name" value="WD40"/>
    <property type="match status" value="8"/>
</dbReference>
<dbReference type="EMBL" id="KE346364">
    <property type="protein sequence ID" value="KJE93029.1"/>
    <property type="molecule type" value="Genomic_DNA"/>
</dbReference>
<dbReference type="InterPro" id="IPR049916">
    <property type="entry name" value="WDR72-like"/>
</dbReference>
<dbReference type="PANTHER" id="PTHR44099:SF4">
    <property type="entry name" value="RABCONNECTIN-3B, ISOFORM A"/>
    <property type="match status" value="1"/>
</dbReference>
<dbReference type="STRING" id="595528.A0A0D2X2R7"/>
<feature type="compositionally biased region" description="Polar residues" evidence="2">
    <location>
        <begin position="528"/>
        <end position="548"/>
    </location>
</feature>
<dbReference type="InterPro" id="IPR011044">
    <property type="entry name" value="Quino_amine_DH_bsu"/>
</dbReference>
<dbReference type="PROSITE" id="PS50294">
    <property type="entry name" value="WD_REPEATS_REGION"/>
    <property type="match status" value="1"/>
</dbReference>
<reference evidence="4" key="1">
    <citation type="submission" date="2011-02" db="EMBL/GenBank/DDBJ databases">
        <title>The Genome Sequence of Capsaspora owczarzaki ATCC 30864.</title>
        <authorList>
            <person name="Russ C."/>
            <person name="Cuomo C."/>
            <person name="Burger G."/>
            <person name="Gray M.W."/>
            <person name="Holland P.W.H."/>
            <person name="King N."/>
            <person name="Lang F.B.F."/>
            <person name="Roger A.J."/>
            <person name="Ruiz-Trillo I."/>
            <person name="Young S.K."/>
            <person name="Zeng Q."/>
            <person name="Gargeya S."/>
            <person name="Alvarado L."/>
            <person name="Berlin A."/>
            <person name="Chapman S.B."/>
            <person name="Chen Z."/>
            <person name="Freedman E."/>
            <person name="Gellesch M."/>
            <person name="Goldberg J."/>
            <person name="Griggs A."/>
            <person name="Gujja S."/>
            <person name="Heilman E."/>
            <person name="Heiman D."/>
            <person name="Howarth C."/>
            <person name="Mehta T."/>
            <person name="Neiman D."/>
            <person name="Pearson M."/>
            <person name="Roberts A."/>
            <person name="Saif S."/>
            <person name="Shea T."/>
            <person name="Shenoy N."/>
            <person name="Sisk P."/>
            <person name="Stolte C."/>
            <person name="Sykes S."/>
            <person name="White J."/>
            <person name="Yandava C."/>
            <person name="Haas B."/>
            <person name="Nusbaum C."/>
            <person name="Birren B."/>
        </authorList>
    </citation>
    <scope>NUCLEOTIDE SEQUENCE</scope>
    <source>
        <strain evidence="4">ATCC 30864</strain>
    </source>
</reference>